<dbReference type="PROSITE" id="PS50835">
    <property type="entry name" value="IG_LIKE"/>
    <property type="match status" value="2"/>
</dbReference>
<evidence type="ECO:0000256" key="10">
    <source>
        <dbReference type="ARBA" id="ARBA00023180"/>
    </source>
</evidence>
<evidence type="ECO:0000256" key="8">
    <source>
        <dbReference type="ARBA" id="ARBA00023136"/>
    </source>
</evidence>
<feature type="non-terminal residue" evidence="15">
    <location>
        <position position="474"/>
    </location>
</feature>
<evidence type="ECO:0000256" key="5">
    <source>
        <dbReference type="ARBA" id="ARBA00022737"/>
    </source>
</evidence>
<keyword evidence="11" id="KW-0393">Immunoglobulin domain</keyword>
<evidence type="ECO:0000256" key="3">
    <source>
        <dbReference type="ARBA" id="ARBA00022692"/>
    </source>
</evidence>
<reference evidence="15 16" key="1">
    <citation type="submission" date="2020-02" db="EMBL/GenBank/DDBJ databases">
        <title>Bird 10,000 Genomes (B10K) Project - Family phase.</title>
        <authorList>
            <person name="Zhang G."/>
        </authorList>
    </citation>
    <scope>NUCLEOTIDE SEQUENCE [LARGE SCALE GENOMIC DNA]</scope>
    <source>
        <strain evidence="15">B10K-DU-006-06</strain>
    </source>
</reference>
<keyword evidence="6" id="KW-0130">Cell adhesion</keyword>
<keyword evidence="9" id="KW-1015">Disulfide bond</keyword>
<dbReference type="AlphaFoldDB" id="A0A7L4F552"/>
<keyword evidence="3 13" id="KW-0812">Transmembrane</keyword>
<keyword evidence="4" id="KW-0732">Signal</keyword>
<keyword evidence="10" id="KW-0325">Glycoprotein</keyword>
<feature type="domain" description="Ig-like" evidence="14">
    <location>
        <begin position="112"/>
        <end position="197"/>
    </location>
</feature>
<organism evidence="15 16">
    <name type="scientific">Pampusana beccarii</name>
    <name type="common">Western bronze ground-dove</name>
    <dbReference type="NCBI Taxonomy" id="2953425"/>
    <lineage>
        <taxon>Eukaryota</taxon>
        <taxon>Metazoa</taxon>
        <taxon>Chordata</taxon>
        <taxon>Craniata</taxon>
        <taxon>Vertebrata</taxon>
        <taxon>Euteleostomi</taxon>
        <taxon>Archelosauria</taxon>
        <taxon>Archosauria</taxon>
        <taxon>Dinosauria</taxon>
        <taxon>Saurischia</taxon>
        <taxon>Theropoda</taxon>
        <taxon>Coelurosauria</taxon>
        <taxon>Aves</taxon>
        <taxon>Neognathae</taxon>
        <taxon>Neoaves</taxon>
        <taxon>Columbimorphae</taxon>
        <taxon>Columbiformes</taxon>
        <taxon>Columbidae</taxon>
        <taxon>Pampusana</taxon>
    </lineage>
</organism>
<keyword evidence="5" id="KW-0677">Repeat</keyword>
<dbReference type="SMART" id="SM00409">
    <property type="entry name" value="IG"/>
    <property type="match status" value="2"/>
</dbReference>
<comment type="subcellular location">
    <subcellularLocation>
        <location evidence="1">Membrane</location>
        <topology evidence="1">Single-pass type I membrane protein</topology>
    </subcellularLocation>
</comment>
<dbReference type="InterPro" id="IPR003987">
    <property type="entry name" value="ICAM_VCAM_N"/>
</dbReference>
<dbReference type="EMBL" id="VWYH01000608">
    <property type="protein sequence ID" value="NXW82076.1"/>
    <property type="molecule type" value="Genomic_DNA"/>
</dbReference>
<accession>A0A7L4F552</accession>
<feature type="compositionally biased region" description="Low complexity" evidence="12">
    <location>
        <begin position="219"/>
        <end position="229"/>
    </location>
</feature>
<dbReference type="InterPro" id="IPR007110">
    <property type="entry name" value="Ig-like_dom"/>
</dbReference>
<gene>
    <name evidence="15" type="primary">Madcam1</name>
    <name evidence="15" type="ORF">ALOBEC_R09343</name>
</gene>
<evidence type="ECO:0000256" key="6">
    <source>
        <dbReference type="ARBA" id="ARBA00022889"/>
    </source>
</evidence>
<feature type="region of interest" description="Disordered" evidence="12">
    <location>
        <begin position="270"/>
        <end position="311"/>
    </location>
</feature>
<keyword evidence="8 13" id="KW-0472">Membrane</keyword>
<dbReference type="Gene3D" id="2.60.40.10">
    <property type="entry name" value="Immunoglobulins"/>
    <property type="match status" value="3"/>
</dbReference>
<feature type="non-terminal residue" evidence="15">
    <location>
        <position position="1"/>
    </location>
</feature>
<evidence type="ECO:0000256" key="1">
    <source>
        <dbReference type="ARBA" id="ARBA00004479"/>
    </source>
</evidence>
<dbReference type="GO" id="GO:0098640">
    <property type="term" value="F:integrin binding involved in cell-matrix adhesion"/>
    <property type="evidence" value="ECO:0007669"/>
    <property type="project" value="InterPro"/>
</dbReference>
<keyword evidence="16" id="KW-1185">Reference proteome</keyword>
<protein>
    <submittedName>
        <fullName evidence="15">MADCA protein</fullName>
    </submittedName>
</protein>
<keyword evidence="7 13" id="KW-1133">Transmembrane helix</keyword>
<feature type="transmembrane region" description="Helical" evidence="13">
    <location>
        <begin position="439"/>
        <end position="459"/>
    </location>
</feature>
<comment type="similarity">
    <text evidence="2">Belongs to the immunoglobulin superfamily. ICAM family.</text>
</comment>
<dbReference type="InterPro" id="IPR013783">
    <property type="entry name" value="Ig-like_fold"/>
</dbReference>
<dbReference type="Proteomes" id="UP000541332">
    <property type="component" value="Unassembled WGS sequence"/>
</dbReference>
<evidence type="ECO:0000259" key="14">
    <source>
        <dbReference type="PROSITE" id="PS50835"/>
    </source>
</evidence>
<dbReference type="InterPro" id="IPR036179">
    <property type="entry name" value="Ig-like_dom_sf"/>
</dbReference>
<evidence type="ECO:0000256" key="12">
    <source>
        <dbReference type="SAM" id="MobiDB-lite"/>
    </source>
</evidence>
<comment type="caution">
    <text evidence="15">The sequence shown here is derived from an EMBL/GenBank/DDBJ whole genome shotgun (WGS) entry which is preliminary data.</text>
</comment>
<dbReference type="OrthoDB" id="9907246at2759"/>
<dbReference type="Pfam" id="PF03921">
    <property type="entry name" value="ICAM_N"/>
    <property type="match status" value="1"/>
</dbReference>
<evidence type="ECO:0000256" key="7">
    <source>
        <dbReference type="ARBA" id="ARBA00022989"/>
    </source>
</evidence>
<feature type="region of interest" description="Disordered" evidence="12">
    <location>
        <begin position="204"/>
        <end position="255"/>
    </location>
</feature>
<dbReference type="GO" id="GO:0016020">
    <property type="term" value="C:membrane"/>
    <property type="evidence" value="ECO:0007669"/>
    <property type="project" value="UniProtKB-SubCell"/>
</dbReference>
<feature type="domain" description="Ig-like" evidence="14">
    <location>
        <begin position="314"/>
        <end position="402"/>
    </location>
</feature>
<evidence type="ECO:0000256" key="4">
    <source>
        <dbReference type="ARBA" id="ARBA00022729"/>
    </source>
</evidence>
<dbReference type="PRINTS" id="PR01472">
    <property type="entry name" value="ICAMVCAM1"/>
</dbReference>
<dbReference type="GO" id="GO:2000403">
    <property type="term" value="P:positive regulation of lymphocyte migration"/>
    <property type="evidence" value="ECO:0007669"/>
    <property type="project" value="InterPro"/>
</dbReference>
<evidence type="ECO:0000256" key="9">
    <source>
        <dbReference type="ARBA" id="ARBA00023157"/>
    </source>
</evidence>
<evidence type="ECO:0000256" key="2">
    <source>
        <dbReference type="ARBA" id="ARBA00005925"/>
    </source>
</evidence>
<evidence type="ECO:0000256" key="13">
    <source>
        <dbReference type="SAM" id="Phobius"/>
    </source>
</evidence>
<dbReference type="SUPFAM" id="SSF48726">
    <property type="entry name" value="Immunoglobulin"/>
    <property type="match status" value="3"/>
</dbReference>
<feature type="compositionally biased region" description="Polar residues" evidence="12">
    <location>
        <begin position="288"/>
        <end position="300"/>
    </location>
</feature>
<dbReference type="InterPro" id="IPR013768">
    <property type="entry name" value="ICAM_N"/>
</dbReference>
<dbReference type="CDD" id="cd00096">
    <property type="entry name" value="Ig"/>
    <property type="match status" value="1"/>
</dbReference>
<evidence type="ECO:0000313" key="15">
    <source>
        <dbReference type="EMBL" id="NXW82076.1"/>
    </source>
</evidence>
<evidence type="ECO:0000256" key="11">
    <source>
        <dbReference type="ARBA" id="ARBA00023319"/>
    </source>
</evidence>
<dbReference type="InterPro" id="IPR037413">
    <property type="entry name" value="MADCAM1"/>
</dbReference>
<sequence length="474" mass="50095">SRSPNPVFSSFLRAGRPGEELVVEPRELVVPYGGSVRLNCSLSCAGGTVQWRGLDTHPGSVTSFPTHSVLHVGSAAVATAGTKICQGTCGGRQYQRTVELQVYALPDTLRLEAAPGALRCSARGVYPLEGLALAWHRGDQALGEEEDLDITETDEELFDIISTLPVSWKEVGEGVEFRCEVTLRVGKETFTRAASLAASAAAVREQPVAVATSTESPRTAAATTGSSSTHGPVATTALSPEPSVPTHDPTTAPATSLLEPDAVTSLGTAAVTDPPATERPAAPALVTSPATATLPSTVSPGTAKGTELSPGTVPPCSLQIWSLPPHGTRGRALRIECRARCPGNVTVRWLRTPVGLGQYREEAAGSGSMLQLDRAEPWHQGRYQCVLHGHRSPVATLQLMVSDGEWWPQPYPLCPHRPFVSGVFPPRPSCVSADALDTGPAVAVGTTVSLSGLIVIGIVSRHLWKRFRSQYELH</sequence>
<dbReference type="PANTHER" id="PTHR14162:SF1">
    <property type="entry name" value="MUCOSAL ADDRESSIN CELL ADHESION MOLECULE 1"/>
    <property type="match status" value="1"/>
</dbReference>
<proteinExistence type="inferred from homology"/>
<evidence type="ECO:0000313" key="16">
    <source>
        <dbReference type="Proteomes" id="UP000541332"/>
    </source>
</evidence>
<dbReference type="PANTHER" id="PTHR14162">
    <property type="entry name" value="MUCOSAL ADDRESSIN CELL ADHESION MOLECULE-1"/>
    <property type="match status" value="1"/>
</dbReference>
<dbReference type="FunFam" id="2.60.40.10:FF:000194">
    <property type="entry name" value="Intercellular adhesion molecule 1"/>
    <property type="match status" value="1"/>
</dbReference>
<dbReference type="InterPro" id="IPR003599">
    <property type="entry name" value="Ig_sub"/>
</dbReference>
<dbReference type="GO" id="GO:0034113">
    <property type="term" value="P:heterotypic cell-cell adhesion"/>
    <property type="evidence" value="ECO:0007669"/>
    <property type="project" value="TreeGrafter"/>
</dbReference>
<dbReference type="GO" id="GO:0007229">
    <property type="term" value="P:integrin-mediated signaling pathway"/>
    <property type="evidence" value="ECO:0007669"/>
    <property type="project" value="InterPro"/>
</dbReference>
<name>A0A7L4F552_9COLU</name>
<dbReference type="GO" id="GO:0050901">
    <property type="term" value="P:leukocyte tethering or rolling"/>
    <property type="evidence" value="ECO:0007669"/>
    <property type="project" value="TreeGrafter"/>
</dbReference>